<name>A0A085MVT5_9BILA</name>
<dbReference type="Proteomes" id="UP000030764">
    <property type="component" value="Unassembled WGS sequence"/>
</dbReference>
<feature type="non-terminal residue" evidence="2">
    <location>
        <position position="1"/>
    </location>
</feature>
<feature type="non-terminal residue" evidence="2">
    <location>
        <position position="74"/>
    </location>
</feature>
<protein>
    <submittedName>
        <fullName evidence="2">Uncharacterized protein</fullName>
    </submittedName>
</protein>
<organism evidence="2">
    <name type="scientific">Trichuris suis</name>
    <name type="common">pig whipworm</name>
    <dbReference type="NCBI Taxonomy" id="68888"/>
    <lineage>
        <taxon>Eukaryota</taxon>
        <taxon>Metazoa</taxon>
        <taxon>Ecdysozoa</taxon>
        <taxon>Nematoda</taxon>
        <taxon>Enoplea</taxon>
        <taxon>Dorylaimia</taxon>
        <taxon>Trichinellida</taxon>
        <taxon>Trichuridae</taxon>
        <taxon>Trichuris</taxon>
    </lineage>
</organism>
<gene>
    <name evidence="1" type="ORF">M513_12062</name>
    <name evidence="2" type="ORF">M514_12062</name>
</gene>
<sequence>CLARRPAPLPKMRCSQPCREVPRCCSSKNTECSTVRGTAPAATQCPCLCSIAAELLGRSNYSSLKPLMLIALCI</sequence>
<accession>A0A085MVT5</accession>
<evidence type="ECO:0000313" key="2">
    <source>
        <dbReference type="EMBL" id="KFD61331.1"/>
    </source>
</evidence>
<proteinExistence type="predicted"/>
<dbReference type="Proteomes" id="UP000030758">
    <property type="component" value="Unassembled WGS sequence"/>
</dbReference>
<dbReference type="EMBL" id="KL367626">
    <property type="protein sequence ID" value="KFD61331.1"/>
    <property type="molecule type" value="Genomic_DNA"/>
</dbReference>
<evidence type="ECO:0000313" key="3">
    <source>
        <dbReference type="Proteomes" id="UP000030764"/>
    </source>
</evidence>
<reference evidence="2 3" key="1">
    <citation type="journal article" date="2014" name="Nat. Genet.">
        <title>Genome and transcriptome of the porcine whipworm Trichuris suis.</title>
        <authorList>
            <person name="Jex A.R."/>
            <person name="Nejsum P."/>
            <person name="Schwarz E.M."/>
            <person name="Hu L."/>
            <person name="Young N.D."/>
            <person name="Hall R.S."/>
            <person name="Korhonen P.K."/>
            <person name="Liao S."/>
            <person name="Thamsborg S."/>
            <person name="Xia J."/>
            <person name="Xu P."/>
            <person name="Wang S."/>
            <person name="Scheerlinck J.P."/>
            <person name="Hofmann A."/>
            <person name="Sternberg P.W."/>
            <person name="Wang J."/>
            <person name="Gasser R.B."/>
        </authorList>
    </citation>
    <scope>NUCLEOTIDE SEQUENCE [LARGE SCALE GENOMIC DNA]</scope>
    <source>
        <strain evidence="2">DCEP-RM93F</strain>
        <strain evidence="1">DCEP-RM93M</strain>
    </source>
</reference>
<dbReference type="AlphaFoldDB" id="A0A085MVT5"/>
<evidence type="ECO:0000313" key="1">
    <source>
        <dbReference type="EMBL" id="KFD47074.1"/>
    </source>
</evidence>
<dbReference type="EMBL" id="KL363341">
    <property type="protein sequence ID" value="KFD47074.1"/>
    <property type="molecule type" value="Genomic_DNA"/>
</dbReference>
<keyword evidence="3" id="KW-1185">Reference proteome</keyword>